<reference evidence="4 5" key="2">
    <citation type="submission" date="2016-12" db="EMBL/GenBank/DDBJ databases">
        <title>Draft Genome Sequence of Cystobacter ferrugineus Strain Cbfe23.</title>
        <authorList>
            <person name="Akbar S."/>
            <person name="Dowd S.E."/>
            <person name="Stevens D.C."/>
        </authorList>
    </citation>
    <scope>NUCLEOTIDE SEQUENCE [LARGE SCALE GENOMIC DNA]</scope>
    <source>
        <strain evidence="4 5">Cbfe23</strain>
    </source>
</reference>
<comment type="caution">
    <text evidence="4">The sequence shown here is derived from an EMBL/GenBank/DDBJ whole genome shotgun (WGS) entry which is preliminary data.</text>
</comment>
<proteinExistence type="predicted"/>
<feature type="domain" description="Pesticidal crystal protein Cry22Aa Ig-like" evidence="3">
    <location>
        <begin position="159"/>
        <end position="231"/>
    </location>
</feature>
<dbReference type="Gene3D" id="2.120.10.80">
    <property type="entry name" value="Kelch-type beta propeller"/>
    <property type="match status" value="2"/>
</dbReference>
<dbReference type="InterPro" id="IPR051746">
    <property type="entry name" value="Kelch_domain_containing_8"/>
</dbReference>
<protein>
    <recommendedName>
        <fullName evidence="3">Pesticidal crystal protein Cry22Aa Ig-like domain-containing protein</fullName>
    </recommendedName>
</protein>
<dbReference type="InterPro" id="IPR013783">
    <property type="entry name" value="Ig-like_fold"/>
</dbReference>
<dbReference type="PANTHER" id="PTHR46260">
    <property type="entry name" value="RING-TYPE DOMAIN-CONTAINING PROTEIN"/>
    <property type="match status" value="1"/>
</dbReference>
<dbReference type="PANTHER" id="PTHR46260:SF3">
    <property type="entry name" value="RING-TYPE DOMAIN-CONTAINING PROTEIN"/>
    <property type="match status" value="1"/>
</dbReference>
<evidence type="ECO:0000313" key="4">
    <source>
        <dbReference type="EMBL" id="OJH35931.1"/>
    </source>
</evidence>
<evidence type="ECO:0000256" key="2">
    <source>
        <dbReference type="ARBA" id="ARBA00022737"/>
    </source>
</evidence>
<name>A0A1L9B104_9BACT</name>
<dbReference type="Gene3D" id="2.130.10.80">
    <property type="entry name" value="Galactose oxidase/kelch, beta-propeller"/>
    <property type="match status" value="2"/>
</dbReference>
<dbReference type="AlphaFoldDB" id="A0A1L9B104"/>
<dbReference type="STRING" id="83449.BON30_35550"/>
<evidence type="ECO:0000256" key="1">
    <source>
        <dbReference type="ARBA" id="ARBA00022441"/>
    </source>
</evidence>
<dbReference type="InterPro" id="IPR015915">
    <property type="entry name" value="Kelch-typ_b-propeller"/>
</dbReference>
<dbReference type="SMART" id="SM00612">
    <property type="entry name" value="Kelch"/>
    <property type="match status" value="6"/>
</dbReference>
<evidence type="ECO:0000313" key="5">
    <source>
        <dbReference type="Proteomes" id="UP000182229"/>
    </source>
</evidence>
<accession>A0A1L9B104</accession>
<sequence>MAGRVAPKEHEQMNLPVIHQKHWHGMWRHALAASGLWLSAACGEVTATDQEPMEGAGTPASVDARRQAVVESSCSPDTTPPVVTCAATAVAECGTHVTSYHAEPEPEVSDNCEIYGVWAEPIYASVGTQYTYISVRDMSGNSASCATKWTILDTESPVIDLAGPTEMTLALGEPYAEPGYSANDFCENYGGLFPVTISGSVNSQVPGTYVLTYKATDRSGNTDIKTRTVKVLATQPVSVLTGNTTQSRLRHTATPLSNGRVLVVGGYSRNAEEYNPGTRTWSAVGAPFAAHRGHTASRLPDGRVLVAGGAKSGSASVEELYDPAQGQWSRTGLMSTVRYDHAAVTLYNGKVLVAGGSTSEGSGPVLATAELYDPATGQWSATAPLNTARRNHTLSLLPDGLVVAAGGVGADGVPLSSVEYYDALYARWLPAPSMSTGRTAHTATVLDNGNLLIVGGLTQDPSLGATAELLDRSGSSRWFPAGSMAIARRDHTATLVRGKVLVTGGYNSQTGIQYSSELYDPKTGWSGFSASLNEDRYKHTATQLDANTVLLVGGFSNRDPSATTAELYTFP</sequence>
<gene>
    <name evidence="4" type="ORF">BON30_35550</name>
</gene>
<dbReference type="OrthoDB" id="5524970at2"/>
<organism evidence="4 5">
    <name type="scientific">Cystobacter ferrugineus</name>
    <dbReference type="NCBI Taxonomy" id="83449"/>
    <lineage>
        <taxon>Bacteria</taxon>
        <taxon>Pseudomonadati</taxon>
        <taxon>Myxococcota</taxon>
        <taxon>Myxococcia</taxon>
        <taxon>Myxococcales</taxon>
        <taxon>Cystobacterineae</taxon>
        <taxon>Archangiaceae</taxon>
        <taxon>Cystobacter</taxon>
    </lineage>
</organism>
<dbReference type="InterPro" id="IPR037293">
    <property type="entry name" value="Gal_Oxidase_central_sf"/>
</dbReference>
<reference evidence="5" key="1">
    <citation type="submission" date="2016-11" db="EMBL/GenBank/DDBJ databases">
        <authorList>
            <person name="Shukria A."/>
            <person name="Stevens D.C."/>
        </authorList>
    </citation>
    <scope>NUCLEOTIDE SEQUENCE [LARGE SCALE GENOMIC DNA]</scope>
    <source>
        <strain evidence="5">Cbfe23</strain>
    </source>
</reference>
<dbReference type="Proteomes" id="UP000182229">
    <property type="component" value="Unassembled WGS sequence"/>
</dbReference>
<dbReference type="Pfam" id="PF16403">
    <property type="entry name" value="Bact_surface_Ig-like"/>
    <property type="match status" value="1"/>
</dbReference>
<dbReference type="InterPro" id="IPR032179">
    <property type="entry name" value="Cry22Aa_Ig-like"/>
</dbReference>
<dbReference type="SUPFAM" id="SSF117281">
    <property type="entry name" value="Kelch motif"/>
    <property type="match status" value="1"/>
</dbReference>
<dbReference type="Gene3D" id="2.60.40.10">
    <property type="entry name" value="Immunoglobulins"/>
    <property type="match status" value="1"/>
</dbReference>
<dbReference type="EMBL" id="MPIN01000012">
    <property type="protein sequence ID" value="OJH35931.1"/>
    <property type="molecule type" value="Genomic_DNA"/>
</dbReference>
<evidence type="ECO:0000259" key="3">
    <source>
        <dbReference type="Pfam" id="PF16403"/>
    </source>
</evidence>
<dbReference type="Pfam" id="PF01344">
    <property type="entry name" value="Kelch_1"/>
    <property type="match status" value="1"/>
</dbReference>
<keyword evidence="1" id="KW-0880">Kelch repeat</keyword>
<dbReference type="InterPro" id="IPR006652">
    <property type="entry name" value="Kelch_1"/>
</dbReference>
<keyword evidence="2" id="KW-0677">Repeat</keyword>
<keyword evidence="5" id="KW-1185">Reference proteome</keyword>